<sequence length="117" mass="12806">MDKVFIEGLTVDAVIGVYDWEQQGTQPLILDLEMAWDNRPAAASDQLEYALDYDALSQAVIALIQATPRALIETIAEEVAQLAIQQFAVQQIRVKVAKPQAITAARQAAVEIVRTAV</sequence>
<dbReference type="CDD" id="cd00534">
    <property type="entry name" value="DHNA_DHNTPE"/>
    <property type="match status" value="1"/>
</dbReference>
<comment type="similarity">
    <text evidence="4 8">Belongs to the DHNA family.</text>
</comment>
<dbReference type="OrthoDB" id="9810587at2"/>
<dbReference type="InterPro" id="IPR006157">
    <property type="entry name" value="FolB_dom"/>
</dbReference>
<evidence type="ECO:0000256" key="4">
    <source>
        <dbReference type="ARBA" id="ARBA00005708"/>
    </source>
</evidence>
<comment type="catalytic activity">
    <reaction evidence="2 8">
        <text>7,8-dihydroneopterin = 6-hydroxymethyl-7,8-dihydropterin + glycolaldehyde</text>
        <dbReference type="Rhea" id="RHEA:10540"/>
        <dbReference type="ChEBI" id="CHEBI:17001"/>
        <dbReference type="ChEBI" id="CHEBI:17071"/>
        <dbReference type="ChEBI" id="CHEBI:44841"/>
        <dbReference type="EC" id="4.1.2.25"/>
    </reaction>
</comment>
<dbReference type="STRING" id="1159017.SAMN02927930_00626"/>
<dbReference type="PANTHER" id="PTHR42844:SF1">
    <property type="entry name" value="DIHYDRONEOPTERIN ALDOLASE 1-RELATED"/>
    <property type="match status" value="1"/>
</dbReference>
<comment type="function">
    <text evidence="8">Catalyzes the conversion of 7,8-dihydroneopterin to 6-hydroxymethyl-7,8-dihydropterin.</text>
</comment>
<proteinExistence type="inferred from homology"/>
<dbReference type="InterPro" id="IPR043133">
    <property type="entry name" value="GTP-CH-I_C/QueF"/>
</dbReference>
<feature type="domain" description="Dihydroneopterin aldolase/epimerase" evidence="9">
    <location>
        <begin position="4"/>
        <end position="114"/>
    </location>
</feature>
<dbReference type="GO" id="GO:0004150">
    <property type="term" value="F:dihydroneopterin aldolase activity"/>
    <property type="evidence" value="ECO:0007669"/>
    <property type="project" value="UniProtKB-UniRule"/>
</dbReference>
<gene>
    <name evidence="10" type="ORF">SAMN02927930_00626</name>
</gene>
<dbReference type="UniPathway" id="UPA00077">
    <property type="reaction ID" value="UER00154"/>
</dbReference>
<dbReference type="PANTHER" id="PTHR42844">
    <property type="entry name" value="DIHYDRONEOPTERIN ALDOLASE 1-RELATED"/>
    <property type="match status" value="1"/>
</dbReference>
<dbReference type="SUPFAM" id="SSF55620">
    <property type="entry name" value="Tetrahydrobiopterin biosynthesis enzymes-like"/>
    <property type="match status" value="1"/>
</dbReference>
<dbReference type="FunFam" id="3.30.1130.10:FF:000002">
    <property type="entry name" value="7,8-dihydroneopterin aldolase"/>
    <property type="match status" value="1"/>
</dbReference>
<evidence type="ECO:0000313" key="11">
    <source>
        <dbReference type="Proteomes" id="UP000199626"/>
    </source>
</evidence>
<keyword evidence="7 8" id="KW-0456">Lyase</keyword>
<dbReference type="NCBIfam" id="TIGR00526">
    <property type="entry name" value="folB_dom"/>
    <property type="match status" value="1"/>
</dbReference>
<evidence type="ECO:0000256" key="6">
    <source>
        <dbReference type="ARBA" id="ARBA00023235"/>
    </source>
</evidence>
<dbReference type="InterPro" id="IPR006156">
    <property type="entry name" value="Dihydroneopterin_aldolase"/>
</dbReference>
<dbReference type="RefSeq" id="WP_092591642.1">
    <property type="nucleotide sequence ID" value="NZ_FMXN01000002.1"/>
</dbReference>
<evidence type="ECO:0000259" key="9">
    <source>
        <dbReference type="SMART" id="SM00905"/>
    </source>
</evidence>
<dbReference type="GO" id="GO:0046656">
    <property type="term" value="P:folic acid biosynthetic process"/>
    <property type="evidence" value="ECO:0007669"/>
    <property type="project" value="UniProtKB-UniRule"/>
</dbReference>
<accession>A0A1G6B348</accession>
<evidence type="ECO:0000256" key="2">
    <source>
        <dbReference type="ARBA" id="ARBA00001353"/>
    </source>
</evidence>
<organism evidence="10 11">
    <name type="scientific">Pseudidiomarina indica</name>
    <dbReference type="NCBI Taxonomy" id="1159017"/>
    <lineage>
        <taxon>Bacteria</taxon>
        <taxon>Pseudomonadati</taxon>
        <taxon>Pseudomonadota</taxon>
        <taxon>Gammaproteobacteria</taxon>
        <taxon>Alteromonadales</taxon>
        <taxon>Idiomarinaceae</taxon>
        <taxon>Pseudidiomarina</taxon>
    </lineage>
</organism>
<dbReference type="SMART" id="SM00905">
    <property type="entry name" value="FolB"/>
    <property type="match status" value="1"/>
</dbReference>
<dbReference type="Proteomes" id="UP000199626">
    <property type="component" value="Unassembled WGS sequence"/>
</dbReference>
<dbReference type="NCBIfam" id="TIGR00525">
    <property type="entry name" value="folB"/>
    <property type="match status" value="1"/>
</dbReference>
<dbReference type="EMBL" id="FMXN01000002">
    <property type="protein sequence ID" value="SDB15088.1"/>
    <property type="molecule type" value="Genomic_DNA"/>
</dbReference>
<name>A0A1G6B348_9GAMM</name>
<evidence type="ECO:0000256" key="3">
    <source>
        <dbReference type="ARBA" id="ARBA00005013"/>
    </source>
</evidence>
<protein>
    <recommendedName>
        <fullName evidence="8">7,8-dihydroneopterin aldolase</fullName>
        <ecNumber evidence="8">4.1.2.25</ecNumber>
    </recommendedName>
</protein>
<dbReference type="AlphaFoldDB" id="A0A1G6B348"/>
<dbReference type="GO" id="GO:0016853">
    <property type="term" value="F:isomerase activity"/>
    <property type="evidence" value="ECO:0007669"/>
    <property type="project" value="UniProtKB-KW"/>
</dbReference>
<evidence type="ECO:0000256" key="1">
    <source>
        <dbReference type="ARBA" id="ARBA00000693"/>
    </source>
</evidence>
<evidence type="ECO:0000256" key="8">
    <source>
        <dbReference type="RuleBase" id="RU362079"/>
    </source>
</evidence>
<comment type="catalytic activity">
    <reaction evidence="1">
        <text>7,8-dihydroneopterin = 7,8-dihydromonapterin</text>
        <dbReference type="Rhea" id="RHEA:45328"/>
        <dbReference type="ChEBI" id="CHEBI:17001"/>
        <dbReference type="ChEBI" id="CHEBI:71175"/>
        <dbReference type="EC" id="5.1.99.8"/>
    </reaction>
</comment>
<keyword evidence="6" id="KW-0413">Isomerase</keyword>
<evidence type="ECO:0000313" key="10">
    <source>
        <dbReference type="EMBL" id="SDB15088.1"/>
    </source>
</evidence>
<keyword evidence="5 8" id="KW-0289">Folate biosynthesis</keyword>
<dbReference type="GO" id="GO:0046654">
    <property type="term" value="P:tetrahydrofolate biosynthetic process"/>
    <property type="evidence" value="ECO:0007669"/>
    <property type="project" value="UniProtKB-UniRule"/>
</dbReference>
<dbReference type="Pfam" id="PF02152">
    <property type="entry name" value="FolB"/>
    <property type="match status" value="1"/>
</dbReference>
<evidence type="ECO:0000256" key="5">
    <source>
        <dbReference type="ARBA" id="ARBA00022909"/>
    </source>
</evidence>
<comment type="pathway">
    <text evidence="3 8">Cofactor biosynthesis; tetrahydrofolate biosynthesis; 2-amino-4-hydroxy-6-hydroxymethyl-7,8-dihydropteridine diphosphate from 7,8-dihydroneopterin triphosphate: step 3/4.</text>
</comment>
<keyword evidence="11" id="KW-1185">Reference proteome</keyword>
<dbReference type="GO" id="GO:0005737">
    <property type="term" value="C:cytoplasm"/>
    <property type="evidence" value="ECO:0007669"/>
    <property type="project" value="TreeGrafter"/>
</dbReference>
<dbReference type="EC" id="4.1.2.25" evidence="8"/>
<reference evidence="11" key="1">
    <citation type="submission" date="2016-10" db="EMBL/GenBank/DDBJ databases">
        <authorList>
            <person name="Varghese N."/>
            <person name="Submissions S."/>
        </authorList>
    </citation>
    <scope>NUCLEOTIDE SEQUENCE [LARGE SCALE GENOMIC DNA]</scope>
    <source>
        <strain evidence="11">CGMCC 1.10824</strain>
    </source>
</reference>
<evidence type="ECO:0000256" key="7">
    <source>
        <dbReference type="ARBA" id="ARBA00023239"/>
    </source>
</evidence>
<dbReference type="Gene3D" id="3.30.1130.10">
    <property type="match status" value="1"/>
</dbReference>